<proteinExistence type="predicted"/>
<comment type="caution">
    <text evidence="2">The sequence shown here is derived from an EMBL/GenBank/DDBJ whole genome shotgun (WGS) entry which is preliminary data.</text>
</comment>
<dbReference type="AlphaFoldDB" id="A0A0E2LQC4"/>
<evidence type="ECO:0000256" key="1">
    <source>
        <dbReference type="SAM" id="MobiDB-lite"/>
    </source>
</evidence>
<name>A0A0E2LQC4_PORGN</name>
<reference evidence="2 3" key="1">
    <citation type="submission" date="2013-06" db="EMBL/GenBank/DDBJ databases">
        <authorList>
            <person name="Weinstock G."/>
            <person name="Sodergren E."/>
            <person name="Lobos E.A."/>
            <person name="Fulton L."/>
            <person name="Fulton R."/>
            <person name="Courtney L."/>
            <person name="Fronick C."/>
            <person name="O'Laughlin M."/>
            <person name="Godfrey J."/>
            <person name="Wilson R.M."/>
            <person name="Miner T."/>
            <person name="Farmer C."/>
            <person name="Delehaunty K."/>
            <person name="Cordes M."/>
            <person name="Minx P."/>
            <person name="Tomlinson C."/>
            <person name="Chen J."/>
            <person name="Wollam A."/>
            <person name="Pepin K.H."/>
            <person name="Bhonagiri V."/>
            <person name="Zhang X."/>
            <person name="Warren W."/>
            <person name="Mitreva M."/>
            <person name="Mardis E.R."/>
            <person name="Wilson R.K."/>
        </authorList>
    </citation>
    <scope>NUCLEOTIDE SEQUENCE [LARGE SCALE GENOMIC DNA]</scope>
    <source>
        <strain evidence="2 3">F0570</strain>
    </source>
</reference>
<dbReference type="PATRIC" id="fig|1227271.3.peg.1038"/>
<feature type="region of interest" description="Disordered" evidence="1">
    <location>
        <begin position="122"/>
        <end position="142"/>
    </location>
</feature>
<dbReference type="HOGENOM" id="CLU_151285_0_0_10"/>
<protein>
    <submittedName>
        <fullName evidence="2">Uncharacterized protein</fullName>
    </submittedName>
</protein>
<evidence type="ECO:0000313" key="2">
    <source>
        <dbReference type="EMBL" id="ERJ66183.1"/>
    </source>
</evidence>
<dbReference type="Proteomes" id="UP000016630">
    <property type="component" value="Unassembled WGS sequence"/>
</dbReference>
<sequence>MKVGFFATEPVSETYPIGEEEKTIYRLRFRLSAFFYPKNFTARRKAIFVRRMNKTNITCGYSGAINRDVREGVLSLESKIERYRKRRSLSLPRGLGSFIFRAFPASNFASFFEARQKGKIKRDKGQRSCSPRSCHRQTEEFE</sequence>
<gene>
    <name evidence="2" type="ORF">HMPREF1555_01195</name>
</gene>
<organism evidence="2 3">
    <name type="scientific">Porphyromonas gingivalis F0570</name>
    <dbReference type="NCBI Taxonomy" id="1227271"/>
    <lineage>
        <taxon>Bacteria</taxon>
        <taxon>Pseudomonadati</taxon>
        <taxon>Bacteroidota</taxon>
        <taxon>Bacteroidia</taxon>
        <taxon>Bacteroidales</taxon>
        <taxon>Porphyromonadaceae</taxon>
        <taxon>Porphyromonas</taxon>
    </lineage>
</organism>
<evidence type="ECO:0000313" key="3">
    <source>
        <dbReference type="Proteomes" id="UP000016630"/>
    </source>
</evidence>
<dbReference type="EMBL" id="AWUW01000085">
    <property type="protein sequence ID" value="ERJ66183.1"/>
    <property type="molecule type" value="Genomic_DNA"/>
</dbReference>
<accession>A0A0E2LQC4</accession>